<evidence type="ECO:0000313" key="1">
    <source>
        <dbReference type="EMBL" id="CAG5145177.1"/>
    </source>
</evidence>
<dbReference type="Proteomes" id="UP000676310">
    <property type="component" value="Unassembled WGS sequence"/>
</dbReference>
<comment type="caution">
    <text evidence="1">The sequence shown here is derived from an EMBL/GenBank/DDBJ whole genome shotgun (WGS) entry which is preliminary data.</text>
</comment>
<proteinExistence type="predicted"/>
<dbReference type="AlphaFoldDB" id="A0A8J2HUE4"/>
<reference evidence="1" key="1">
    <citation type="submission" date="2021-05" db="EMBL/GenBank/DDBJ databases">
        <authorList>
            <person name="Stam R."/>
        </authorList>
    </citation>
    <scope>NUCLEOTIDE SEQUENCE</scope>
    <source>
        <strain evidence="1">CS162</strain>
    </source>
</reference>
<gene>
    <name evidence="1" type="ORF">ALTATR162_LOCUS1666</name>
</gene>
<sequence>MADFNILGVSPAFLNLLSKKDKKGFDFFADVLTMNAEDTLALLKTTGLGNWRQRVKRTLIEKLESDETFEVQGKDAISWKCLNDERANTRLQKPQQEIYDDYKEYLETAGSEHSSDDEGCNATVFHLPEVYSKTRDLFRNSTGSYGEPFEYTQLPFYSKERRRATRNVDGLKYRGEGMKLVKDTAKMQRKKVAIVKERLQMFHDYGYGSDSEKTRGRAEDRV</sequence>
<evidence type="ECO:0000313" key="2">
    <source>
        <dbReference type="Proteomes" id="UP000676310"/>
    </source>
</evidence>
<dbReference type="RefSeq" id="XP_043165199.1">
    <property type="nucleotide sequence ID" value="XM_043309264.1"/>
</dbReference>
<dbReference type="GeneID" id="67013025"/>
<name>A0A8J2HUE4_9PLEO</name>
<accession>A0A8J2HUE4</accession>
<organism evidence="1 2">
    <name type="scientific">Alternaria atra</name>
    <dbReference type="NCBI Taxonomy" id="119953"/>
    <lineage>
        <taxon>Eukaryota</taxon>
        <taxon>Fungi</taxon>
        <taxon>Dikarya</taxon>
        <taxon>Ascomycota</taxon>
        <taxon>Pezizomycotina</taxon>
        <taxon>Dothideomycetes</taxon>
        <taxon>Pleosporomycetidae</taxon>
        <taxon>Pleosporales</taxon>
        <taxon>Pleosporineae</taxon>
        <taxon>Pleosporaceae</taxon>
        <taxon>Alternaria</taxon>
        <taxon>Alternaria sect. Ulocladioides</taxon>
    </lineage>
</organism>
<dbReference type="OrthoDB" id="3789383at2759"/>
<protein>
    <submittedName>
        <fullName evidence="1">Uncharacterized protein</fullName>
    </submittedName>
</protein>
<dbReference type="EMBL" id="CAJRGZ010000015">
    <property type="protein sequence ID" value="CAG5145177.1"/>
    <property type="molecule type" value="Genomic_DNA"/>
</dbReference>
<keyword evidence="2" id="KW-1185">Reference proteome</keyword>